<feature type="compositionally biased region" description="Polar residues" evidence="1">
    <location>
        <begin position="79"/>
        <end position="98"/>
    </location>
</feature>
<dbReference type="EMBL" id="RJVU01026577">
    <property type="protein sequence ID" value="ROL49646.1"/>
    <property type="molecule type" value="Genomic_DNA"/>
</dbReference>
<reference evidence="2 3" key="1">
    <citation type="submission" date="2018-10" db="EMBL/GenBank/DDBJ databases">
        <title>Genome assembly for a Yunnan-Guizhou Plateau 3E fish, Anabarilius grahami (Regan), and its evolutionary and genetic applications.</title>
        <authorList>
            <person name="Jiang W."/>
        </authorList>
    </citation>
    <scope>NUCLEOTIDE SEQUENCE [LARGE SCALE GENOMIC DNA]</scope>
    <source>
        <strain evidence="2">AG-KIZ</strain>
        <tissue evidence="2">Muscle</tissue>
    </source>
</reference>
<dbReference type="AlphaFoldDB" id="A0A3N0YTY4"/>
<organism evidence="2 3">
    <name type="scientific">Anabarilius grahami</name>
    <name type="common">Kanglang fish</name>
    <name type="synonym">Barilius grahami</name>
    <dbReference type="NCBI Taxonomy" id="495550"/>
    <lineage>
        <taxon>Eukaryota</taxon>
        <taxon>Metazoa</taxon>
        <taxon>Chordata</taxon>
        <taxon>Craniata</taxon>
        <taxon>Vertebrata</taxon>
        <taxon>Euteleostomi</taxon>
        <taxon>Actinopterygii</taxon>
        <taxon>Neopterygii</taxon>
        <taxon>Teleostei</taxon>
        <taxon>Ostariophysi</taxon>
        <taxon>Cypriniformes</taxon>
        <taxon>Xenocyprididae</taxon>
        <taxon>Xenocypridinae</taxon>
        <taxon>Xenocypridinae incertae sedis</taxon>
        <taxon>Anabarilius</taxon>
    </lineage>
</organism>
<proteinExistence type="predicted"/>
<gene>
    <name evidence="2" type="ORF">DPX16_15972</name>
</gene>
<name>A0A3N0YTY4_ANAGA</name>
<accession>A0A3N0YTY4</accession>
<evidence type="ECO:0000256" key="1">
    <source>
        <dbReference type="SAM" id="MobiDB-lite"/>
    </source>
</evidence>
<dbReference type="Proteomes" id="UP000281406">
    <property type="component" value="Unassembled WGS sequence"/>
</dbReference>
<comment type="caution">
    <text evidence="2">The sequence shown here is derived from an EMBL/GenBank/DDBJ whole genome shotgun (WGS) entry which is preliminary data.</text>
</comment>
<evidence type="ECO:0000313" key="3">
    <source>
        <dbReference type="Proteomes" id="UP000281406"/>
    </source>
</evidence>
<keyword evidence="3" id="KW-1185">Reference proteome</keyword>
<evidence type="ECO:0000313" key="2">
    <source>
        <dbReference type="EMBL" id="ROL49646.1"/>
    </source>
</evidence>
<dbReference type="OrthoDB" id="10582665at2759"/>
<feature type="region of interest" description="Disordered" evidence="1">
    <location>
        <begin position="68"/>
        <end position="98"/>
    </location>
</feature>
<protein>
    <submittedName>
        <fullName evidence="2">Uncharacterized protein</fullName>
    </submittedName>
</protein>
<sequence length="98" mass="10943">MQPIQDTLLVDRHILTGTRPFWLSLNNSKGLSNKVMNVAGVLKWGGVHARDGDRPLFRALYDPLETLDDGVPGQRASREQTQALSQTSEVQPYSSYMT</sequence>